<dbReference type="PRINTS" id="PR00181">
    <property type="entry name" value="MALTOSEBP"/>
</dbReference>
<dbReference type="PROSITE" id="PS51257">
    <property type="entry name" value="PROKAR_LIPOPROTEIN"/>
    <property type="match status" value="1"/>
</dbReference>
<dbReference type="PATRIC" id="fig|931276.5.peg.5228"/>
<evidence type="ECO:0000256" key="4">
    <source>
        <dbReference type="ARBA" id="ARBA00022729"/>
    </source>
</evidence>
<name>M1M035_9CLOT</name>
<dbReference type="GO" id="GO:0055052">
    <property type="term" value="C:ATP-binding cassette (ABC) transporter complex, substrate-binding subunit-containing"/>
    <property type="evidence" value="ECO:0007669"/>
    <property type="project" value="TreeGrafter"/>
</dbReference>
<dbReference type="PROSITE" id="PS01037">
    <property type="entry name" value="SBP_BACTERIAL_1"/>
    <property type="match status" value="1"/>
</dbReference>
<organism evidence="7 8">
    <name type="scientific">Clostridium saccharoperbutylacetonicum N1-4(HMT)</name>
    <dbReference type="NCBI Taxonomy" id="931276"/>
    <lineage>
        <taxon>Bacteria</taxon>
        <taxon>Bacillati</taxon>
        <taxon>Bacillota</taxon>
        <taxon>Clostridia</taxon>
        <taxon>Eubacteriales</taxon>
        <taxon>Clostridiaceae</taxon>
        <taxon>Clostridium</taxon>
    </lineage>
</organism>
<keyword evidence="6" id="KW-0472">Membrane</keyword>
<proteinExistence type="inferred from homology"/>
<gene>
    <name evidence="7" type="ORF">Cspa_c51740</name>
</gene>
<evidence type="ECO:0000313" key="8">
    <source>
        <dbReference type="Proteomes" id="UP000011728"/>
    </source>
</evidence>
<evidence type="ECO:0000256" key="3">
    <source>
        <dbReference type="ARBA" id="ARBA00022597"/>
    </source>
</evidence>
<accession>M1M035</accession>
<protein>
    <recommendedName>
        <fullName evidence="5 6">Maltodextrin-binding protein</fullName>
    </recommendedName>
</protein>
<evidence type="ECO:0000256" key="5">
    <source>
        <dbReference type="ARBA" id="ARBA00030303"/>
    </source>
</evidence>
<dbReference type="InterPro" id="IPR006060">
    <property type="entry name" value="Maltose/Cyclodextrin-bd"/>
</dbReference>
<dbReference type="CDD" id="cd13586">
    <property type="entry name" value="PBP2_Maltose_binding_like"/>
    <property type="match status" value="1"/>
</dbReference>
<feature type="chain" id="PRO_5039762501" description="Maltodextrin-binding protein" evidence="6">
    <location>
        <begin position="25"/>
        <end position="403"/>
    </location>
</feature>
<evidence type="ECO:0000313" key="7">
    <source>
        <dbReference type="EMBL" id="AGF58925.1"/>
    </source>
</evidence>
<dbReference type="OrthoDB" id="9766758at2"/>
<dbReference type="Pfam" id="PF01547">
    <property type="entry name" value="SBP_bac_1"/>
    <property type="match status" value="1"/>
</dbReference>
<keyword evidence="3 6" id="KW-0762">Sugar transport</keyword>
<dbReference type="GO" id="GO:0042956">
    <property type="term" value="P:maltodextrin transmembrane transport"/>
    <property type="evidence" value="ECO:0007669"/>
    <property type="project" value="TreeGrafter"/>
</dbReference>
<sequence>MVKKNKVLASIVAATLVAGTFVGCGGTTATSNNAKEITVWSHLKEKEITELTKVAEKWGSEKGVKVNVVDDKGEMQAYIQAANSSKGPDILFGVPNDNLGTFQKAGLLSEVPSGFIDESKYTSKQVIDSVTIEGKKYAVPLAAETSALFYNKDKVSEVPKTMEEVVELGKKVGFEYDVTDLYRSYGFLASQGSYIFKNNNGTVDSNDIGLGNEGAIKGYQFIQDLIVKDKLMSQDITDDIAKADFQSGKSAFYISGPWDIEAFKDSGINFGIAPMPTLGGKTVSTLMGVQTAFVSSKSPNQDLSWELMKYLMENSDDLMIKQGNRIPVSKAGIESDAFKAAGNMDVFAKQLEVATAMPNIPEIQTTWTPVKNNIISLISGSMDSKETAKQIVDQIKEGIKQQK</sequence>
<dbReference type="EMBL" id="CP004121">
    <property type="protein sequence ID" value="AGF58925.1"/>
    <property type="molecule type" value="Genomic_DNA"/>
</dbReference>
<dbReference type="KEGG" id="csr:Cspa_c51740"/>
<dbReference type="InterPro" id="IPR006061">
    <property type="entry name" value="SBP_1_CS"/>
</dbReference>
<dbReference type="SUPFAM" id="SSF53850">
    <property type="entry name" value="Periplasmic binding protein-like II"/>
    <property type="match status" value="1"/>
</dbReference>
<dbReference type="PANTHER" id="PTHR30061:SF50">
    <property type="entry name" value="MALTOSE_MALTODEXTRIN-BINDING PERIPLASMIC PROTEIN"/>
    <property type="match status" value="1"/>
</dbReference>
<dbReference type="HOGENOM" id="CLU_031285_17_0_9"/>
<dbReference type="GO" id="GO:0015768">
    <property type="term" value="P:maltose transport"/>
    <property type="evidence" value="ECO:0007669"/>
    <property type="project" value="TreeGrafter"/>
</dbReference>
<keyword evidence="6" id="KW-0449">Lipoprotein</keyword>
<feature type="signal peptide" evidence="6">
    <location>
        <begin position="1"/>
        <end position="24"/>
    </location>
</feature>
<dbReference type="Gene3D" id="3.40.190.10">
    <property type="entry name" value="Periplasmic binding protein-like II"/>
    <property type="match status" value="2"/>
</dbReference>
<dbReference type="RefSeq" id="WP_015395233.1">
    <property type="nucleotide sequence ID" value="NC_020291.1"/>
</dbReference>
<keyword evidence="6" id="KW-1003">Cell membrane</keyword>
<dbReference type="eggNOG" id="COG2182">
    <property type="taxonomic scope" value="Bacteria"/>
</dbReference>
<dbReference type="GO" id="GO:1901982">
    <property type="term" value="F:maltose binding"/>
    <property type="evidence" value="ECO:0007669"/>
    <property type="project" value="TreeGrafter"/>
</dbReference>
<keyword evidence="2 6" id="KW-0813">Transport</keyword>
<dbReference type="AlphaFoldDB" id="M1M035"/>
<dbReference type="STRING" id="36745.CLSAP_49210"/>
<evidence type="ECO:0000256" key="1">
    <source>
        <dbReference type="ARBA" id="ARBA00008520"/>
    </source>
</evidence>
<comment type="similarity">
    <text evidence="1 6">Belongs to the bacterial solute-binding protein 1 family.</text>
</comment>
<dbReference type="PANTHER" id="PTHR30061">
    <property type="entry name" value="MALTOSE-BINDING PERIPLASMIC PROTEIN"/>
    <property type="match status" value="1"/>
</dbReference>
<reference evidence="7 8" key="1">
    <citation type="submission" date="2013-02" db="EMBL/GenBank/DDBJ databases">
        <title>Genome sequence of Clostridium saccharoperbutylacetonicum N1-4(HMT).</title>
        <authorList>
            <person name="Poehlein A."/>
            <person name="Daniel R."/>
        </authorList>
    </citation>
    <scope>NUCLEOTIDE SEQUENCE [LARGE SCALE GENOMIC DNA]</scope>
    <source>
        <strain evidence="8">N1-4(HMT)</strain>
    </source>
</reference>
<dbReference type="GO" id="GO:0015144">
    <property type="term" value="F:carbohydrate transmembrane transporter activity"/>
    <property type="evidence" value="ECO:0007669"/>
    <property type="project" value="InterPro"/>
</dbReference>
<dbReference type="Proteomes" id="UP000011728">
    <property type="component" value="Chromosome"/>
</dbReference>
<evidence type="ECO:0000256" key="2">
    <source>
        <dbReference type="ARBA" id="ARBA00022448"/>
    </source>
</evidence>
<comment type="subcellular location">
    <subcellularLocation>
        <location evidence="6">Cell membrane</location>
        <topology evidence="6">Lipid-anchor</topology>
    </subcellularLocation>
</comment>
<keyword evidence="4 6" id="KW-0732">Signal</keyword>
<evidence type="ECO:0000256" key="6">
    <source>
        <dbReference type="RuleBase" id="RU365005"/>
    </source>
</evidence>
<dbReference type="InterPro" id="IPR006059">
    <property type="entry name" value="SBP"/>
</dbReference>
<keyword evidence="8" id="KW-1185">Reference proteome</keyword>